<dbReference type="GO" id="GO:0008270">
    <property type="term" value="F:zinc ion binding"/>
    <property type="evidence" value="ECO:0007669"/>
    <property type="project" value="UniProtKB-KW"/>
</dbReference>
<feature type="compositionally biased region" description="Polar residues" evidence="5">
    <location>
        <begin position="8"/>
        <end position="21"/>
    </location>
</feature>
<keyword evidence="3" id="KW-0862">Zinc</keyword>
<proteinExistence type="predicted"/>
<comment type="caution">
    <text evidence="7">The sequence shown here is derived from an EMBL/GenBank/DDBJ whole genome shotgun (WGS) entry which is preliminary data.</text>
</comment>
<keyword evidence="1" id="KW-0479">Metal-binding</keyword>
<dbReference type="InterPro" id="IPR002893">
    <property type="entry name" value="Znf_MYND"/>
</dbReference>
<dbReference type="EMBL" id="JARJCM010000131">
    <property type="protein sequence ID" value="KAJ7026964.1"/>
    <property type="molecule type" value="Genomic_DNA"/>
</dbReference>
<dbReference type="Pfam" id="PF01753">
    <property type="entry name" value="zf-MYND"/>
    <property type="match status" value="1"/>
</dbReference>
<evidence type="ECO:0000313" key="8">
    <source>
        <dbReference type="Proteomes" id="UP001218188"/>
    </source>
</evidence>
<evidence type="ECO:0000256" key="2">
    <source>
        <dbReference type="ARBA" id="ARBA00022771"/>
    </source>
</evidence>
<name>A0AAD6WZQ9_9AGAR</name>
<keyword evidence="8" id="KW-1185">Reference proteome</keyword>
<gene>
    <name evidence="7" type="ORF">C8F04DRAFT_1123798</name>
</gene>
<evidence type="ECO:0000313" key="7">
    <source>
        <dbReference type="EMBL" id="KAJ7026964.1"/>
    </source>
</evidence>
<evidence type="ECO:0000256" key="3">
    <source>
        <dbReference type="ARBA" id="ARBA00022833"/>
    </source>
</evidence>
<evidence type="ECO:0000256" key="5">
    <source>
        <dbReference type="SAM" id="MobiDB-lite"/>
    </source>
</evidence>
<keyword evidence="2 4" id="KW-0863">Zinc-finger</keyword>
<feature type="region of interest" description="Disordered" evidence="5">
    <location>
        <begin position="1"/>
        <end position="21"/>
    </location>
</feature>
<dbReference type="Gene3D" id="6.10.140.2220">
    <property type="match status" value="1"/>
</dbReference>
<evidence type="ECO:0000259" key="6">
    <source>
        <dbReference type="PROSITE" id="PS50865"/>
    </source>
</evidence>
<evidence type="ECO:0000256" key="4">
    <source>
        <dbReference type="PROSITE-ProRule" id="PRU00134"/>
    </source>
</evidence>
<dbReference type="Proteomes" id="UP001218188">
    <property type="component" value="Unassembled WGS sequence"/>
</dbReference>
<evidence type="ECO:0000256" key="1">
    <source>
        <dbReference type="ARBA" id="ARBA00022723"/>
    </source>
</evidence>
<dbReference type="AlphaFoldDB" id="A0AAD6WZQ9"/>
<organism evidence="7 8">
    <name type="scientific">Mycena alexandri</name>
    <dbReference type="NCBI Taxonomy" id="1745969"/>
    <lineage>
        <taxon>Eukaryota</taxon>
        <taxon>Fungi</taxon>
        <taxon>Dikarya</taxon>
        <taxon>Basidiomycota</taxon>
        <taxon>Agaricomycotina</taxon>
        <taxon>Agaricomycetes</taxon>
        <taxon>Agaricomycetidae</taxon>
        <taxon>Agaricales</taxon>
        <taxon>Marasmiineae</taxon>
        <taxon>Mycenaceae</taxon>
        <taxon>Mycena</taxon>
    </lineage>
</organism>
<sequence length="698" mass="78011">MGKKTKSRNTQAPRADSNSRMEPNVSIQRLLVVAHLSHSPDCLVEEISRLLCIPDYNTARGLKQCHQDFGSISSKLEQVFTQRREKVSSCSADKLAVAIVVIYGHMSQDSLLRKRVVTETGFVQQAISLLRSEVARSRVISVLTAVTHLNDNEIMRSIVRFTSTILDCAEGHLDDHKYAESTLCVLSHCTTVGLAEIDSELAHLIPLPRVIQFCLSVVRLPTSTFLSFHHFLDFCFRTTEYRSAVFRSLPDSVDFLVACTRAEDICARNDALRSLIAISPWEGTTQLTRVRLGHVDAALKQYGKTSNRQRELLRSRERFQLIETFIKNPHRSLSDFGNKLVLLILAHELGVRRYFQHRGDDEIEEGEIQRLQQNLGCRRFIDVLPLCAEAVRGGSGPQAEINGDILQLEFLLASKKHPEACALARTCIERDPSVAFFYLVLTTSDDRSIASPVRAAEKGLECSGLTDYMREELLYSAASSASFIAGYMLHGKPSEIRLQEAIQLAQKALSYATSFVEVAPPDGDMVPDMIALRIHLTFLMRGHTLVDECSELQALQSELNLAYDIARSTMRGFSPLRECLAIDTIFARMSVASQVWKSVLARNHSNKYRNNVTPNADPTAWLEKLDNSDGMSNRFAMLGTVDPSTERYGTAQLRCCSACGSPSAVLRKCSGCQEARYCNSNCQKGHWGVHRKTCKGRK</sequence>
<protein>
    <recommendedName>
        <fullName evidence="6">MYND-type domain-containing protein</fullName>
    </recommendedName>
</protein>
<dbReference type="SUPFAM" id="SSF144232">
    <property type="entry name" value="HIT/MYND zinc finger-like"/>
    <property type="match status" value="1"/>
</dbReference>
<dbReference type="PROSITE" id="PS50865">
    <property type="entry name" value="ZF_MYND_2"/>
    <property type="match status" value="1"/>
</dbReference>
<accession>A0AAD6WZQ9</accession>
<feature type="domain" description="MYND-type" evidence="6">
    <location>
        <begin position="656"/>
        <end position="694"/>
    </location>
</feature>
<reference evidence="7" key="1">
    <citation type="submission" date="2023-03" db="EMBL/GenBank/DDBJ databases">
        <title>Massive genome expansion in bonnet fungi (Mycena s.s.) driven by repeated elements and novel gene families across ecological guilds.</title>
        <authorList>
            <consortium name="Lawrence Berkeley National Laboratory"/>
            <person name="Harder C.B."/>
            <person name="Miyauchi S."/>
            <person name="Viragh M."/>
            <person name="Kuo A."/>
            <person name="Thoen E."/>
            <person name="Andreopoulos B."/>
            <person name="Lu D."/>
            <person name="Skrede I."/>
            <person name="Drula E."/>
            <person name="Henrissat B."/>
            <person name="Morin E."/>
            <person name="Kohler A."/>
            <person name="Barry K."/>
            <person name="LaButti K."/>
            <person name="Morin E."/>
            <person name="Salamov A."/>
            <person name="Lipzen A."/>
            <person name="Mereny Z."/>
            <person name="Hegedus B."/>
            <person name="Baldrian P."/>
            <person name="Stursova M."/>
            <person name="Weitz H."/>
            <person name="Taylor A."/>
            <person name="Grigoriev I.V."/>
            <person name="Nagy L.G."/>
            <person name="Martin F."/>
            <person name="Kauserud H."/>
        </authorList>
    </citation>
    <scope>NUCLEOTIDE SEQUENCE</scope>
    <source>
        <strain evidence="7">CBHHK200</strain>
    </source>
</reference>